<keyword evidence="2" id="KW-1185">Reference proteome</keyword>
<dbReference type="EMBL" id="FN667742">
    <property type="protein sequence ID" value="CBJ92545.1"/>
    <property type="molecule type" value="Genomic_DNA"/>
</dbReference>
<name>D3VF88_XENNA</name>
<proteinExistence type="predicted"/>
<dbReference type="RefSeq" id="WP_010848462.1">
    <property type="nucleotide sequence ID" value="NC_014228.1"/>
</dbReference>
<dbReference type="KEGG" id="xne:XNC1_4523"/>
<sequence>MSSYISKLIVLFTIIYALLTPSTMMTAFAEGNLTTNKISAQQTDKKDNLIEQAKSYALGHLNSQGESMKGLFLIK</sequence>
<evidence type="ECO:0000313" key="1">
    <source>
        <dbReference type="EMBL" id="CBJ92545.1"/>
    </source>
</evidence>
<dbReference type="HOGENOM" id="CLU_2670276_0_0_6"/>
<gene>
    <name evidence="1" type="ordered locus">XNC1_4523</name>
</gene>
<dbReference type="STRING" id="406817.XNC1_4523"/>
<dbReference type="GeneID" id="24905349"/>
<protein>
    <submittedName>
        <fullName evidence="1">Uncharacterized protein</fullName>
    </submittedName>
</protein>
<evidence type="ECO:0000313" key="2">
    <source>
        <dbReference type="Proteomes" id="UP000008075"/>
    </source>
</evidence>
<dbReference type="AlphaFoldDB" id="D3VF88"/>
<accession>D3VF88</accession>
<organism evidence="1 2">
    <name type="scientific">Xenorhabdus nematophila (strain ATCC 19061 / DSM 3370 / CCUG 14189 / LMG 1036 / NCIMB 9965 / AN6)</name>
    <dbReference type="NCBI Taxonomy" id="406817"/>
    <lineage>
        <taxon>Bacteria</taxon>
        <taxon>Pseudomonadati</taxon>
        <taxon>Pseudomonadota</taxon>
        <taxon>Gammaproteobacteria</taxon>
        <taxon>Enterobacterales</taxon>
        <taxon>Morganellaceae</taxon>
        <taxon>Xenorhabdus</taxon>
    </lineage>
</organism>
<dbReference type="Proteomes" id="UP000008075">
    <property type="component" value="Chromosome"/>
</dbReference>
<reference evidence="1 2" key="1">
    <citation type="journal article" date="2011" name="PLoS ONE">
        <title>The entomopathogenic bacterial endosymbionts xenorhabdus and photorhabdus: convergent lifestyles from divergent genomes.</title>
        <authorList>
            <person name="Chaston J.M."/>
            <person name="Suen G."/>
            <person name="Tucker S.L."/>
            <person name="Andersen A.W."/>
            <person name="Bhasin A."/>
            <person name="Bode E."/>
            <person name="Bode H.B."/>
            <person name="Brachmann A.O."/>
            <person name="Cowles C.E."/>
            <person name="Cowles K.N."/>
            <person name="Darby C."/>
            <person name="de Leon L."/>
            <person name="Drace K."/>
            <person name="Du Z."/>
            <person name="Givaudan A."/>
            <person name="Herbert Tran E.E."/>
            <person name="Jewell K.A."/>
            <person name="Knack J.J."/>
            <person name="Krasomil-Osterfeld K.C."/>
            <person name="Kukor R."/>
            <person name="Lanois A."/>
            <person name="Latreille P."/>
            <person name="Leimgruber N.K."/>
            <person name="Lipke C.M."/>
            <person name="Liu R."/>
            <person name="Lu X."/>
            <person name="Martens E.C."/>
            <person name="Marri P.R."/>
            <person name="Medigue C."/>
            <person name="Menard M.L."/>
            <person name="Miller N.M."/>
            <person name="Morales-Soto N."/>
            <person name="Norton S."/>
            <person name="Ogier J.C."/>
            <person name="Orchard S.S."/>
            <person name="Park D."/>
            <person name="Park Y."/>
            <person name="Qurollo B.A."/>
            <person name="Sugar D.R."/>
            <person name="Richards G.R."/>
            <person name="Rouy Z."/>
            <person name="Slominski B."/>
            <person name="Slominski K."/>
            <person name="Snyder H."/>
            <person name="Tjaden B.C."/>
            <person name="van der Hoeven R."/>
            <person name="Welch R.D."/>
            <person name="Wheeler C."/>
            <person name="Xiang B."/>
            <person name="Barbazuk B."/>
            <person name="Gaudriault S."/>
            <person name="Goodner B."/>
            <person name="Slater S.C."/>
            <person name="Forst S."/>
            <person name="Goldman B.S."/>
            <person name="Goodrich-Blair H."/>
        </authorList>
    </citation>
    <scope>NUCLEOTIDE SEQUENCE [LARGE SCALE GENOMIC DNA]</scope>
    <source>
        <strain evidence="2">ATCC 19061 / DSM 3370 / CCUG 14189 / LMG 1036 / NCIMB 9965 / AN6</strain>
    </source>
</reference>